<reference evidence="9" key="3">
    <citation type="submission" date="2015-06" db="UniProtKB">
        <authorList>
            <consortium name="EnsemblMetazoa"/>
        </authorList>
    </citation>
    <scope>IDENTIFICATION</scope>
</reference>
<dbReference type="EMBL" id="KB301068">
    <property type="protein sequence ID" value="ELU05947.1"/>
    <property type="molecule type" value="Genomic_DNA"/>
</dbReference>
<dbReference type="InterPro" id="IPR000742">
    <property type="entry name" value="EGF"/>
</dbReference>
<feature type="domain" description="EGF-like" evidence="7">
    <location>
        <begin position="7"/>
        <end position="36"/>
    </location>
</feature>
<feature type="disulfide bond" evidence="6">
    <location>
        <begin position="107"/>
        <end position="116"/>
    </location>
</feature>
<dbReference type="PANTHER" id="PTHR12916:SF4">
    <property type="entry name" value="UNINFLATABLE, ISOFORM C"/>
    <property type="match status" value="1"/>
</dbReference>
<keyword evidence="2" id="KW-0732">Signal</keyword>
<feature type="domain" description="EGF-like" evidence="7">
    <location>
        <begin position="81"/>
        <end position="117"/>
    </location>
</feature>
<gene>
    <name evidence="8" type="ORF">CAPTEDRAFT_142135</name>
</gene>
<evidence type="ECO:0000313" key="8">
    <source>
        <dbReference type="EMBL" id="ELU05947.1"/>
    </source>
</evidence>
<feature type="non-terminal residue" evidence="8">
    <location>
        <position position="1"/>
    </location>
</feature>
<reference evidence="10" key="1">
    <citation type="submission" date="2012-12" db="EMBL/GenBank/DDBJ databases">
        <authorList>
            <person name="Hellsten U."/>
            <person name="Grimwood J."/>
            <person name="Chapman J.A."/>
            <person name="Shapiro H."/>
            <person name="Aerts A."/>
            <person name="Otillar R.P."/>
            <person name="Terry A.Y."/>
            <person name="Boore J.L."/>
            <person name="Simakov O."/>
            <person name="Marletaz F."/>
            <person name="Cho S.-J."/>
            <person name="Edsinger-Gonzales E."/>
            <person name="Havlak P."/>
            <person name="Kuo D.-H."/>
            <person name="Larsson T."/>
            <person name="Lv J."/>
            <person name="Arendt D."/>
            <person name="Savage R."/>
            <person name="Osoegawa K."/>
            <person name="de Jong P."/>
            <person name="Lindberg D.R."/>
            <person name="Seaver E.C."/>
            <person name="Weisblat D.A."/>
            <person name="Putnam N.H."/>
            <person name="Grigoriev I.V."/>
            <person name="Rokhsar D.S."/>
        </authorList>
    </citation>
    <scope>NUCLEOTIDE SEQUENCE</scope>
    <source>
        <strain evidence="10">I ESC-2004</strain>
    </source>
</reference>
<evidence type="ECO:0000256" key="3">
    <source>
        <dbReference type="ARBA" id="ARBA00022737"/>
    </source>
</evidence>
<dbReference type="SUPFAM" id="SSF57196">
    <property type="entry name" value="EGF/Laminin"/>
    <property type="match status" value="3"/>
</dbReference>
<feature type="domain" description="EGF-like" evidence="7">
    <location>
        <begin position="42"/>
        <end position="79"/>
    </location>
</feature>
<dbReference type="Proteomes" id="UP000014760">
    <property type="component" value="Unassembled WGS sequence"/>
</dbReference>
<evidence type="ECO:0000259" key="7">
    <source>
        <dbReference type="PROSITE" id="PS50026"/>
    </source>
</evidence>
<dbReference type="PANTHER" id="PTHR12916">
    <property type="entry name" value="CYTOCHROME C OXIDASE POLYPEPTIDE VIC-2"/>
    <property type="match status" value="1"/>
</dbReference>
<organism evidence="8">
    <name type="scientific">Capitella teleta</name>
    <name type="common">Polychaete worm</name>
    <dbReference type="NCBI Taxonomy" id="283909"/>
    <lineage>
        <taxon>Eukaryota</taxon>
        <taxon>Metazoa</taxon>
        <taxon>Spiralia</taxon>
        <taxon>Lophotrochozoa</taxon>
        <taxon>Annelida</taxon>
        <taxon>Polychaeta</taxon>
        <taxon>Sedentaria</taxon>
        <taxon>Scolecida</taxon>
        <taxon>Capitellidae</taxon>
        <taxon>Capitella</taxon>
    </lineage>
</organism>
<evidence type="ECO:0000256" key="4">
    <source>
        <dbReference type="ARBA" id="ARBA00023157"/>
    </source>
</evidence>
<dbReference type="OrthoDB" id="6150655at2759"/>
<dbReference type="Pfam" id="PF00008">
    <property type="entry name" value="EGF"/>
    <property type="match status" value="2"/>
</dbReference>
<dbReference type="HOGENOM" id="CLU_004826_6_2_1"/>
<evidence type="ECO:0000313" key="9">
    <source>
        <dbReference type="EnsemblMetazoa" id="CapteP142135"/>
    </source>
</evidence>
<evidence type="ECO:0000256" key="6">
    <source>
        <dbReference type="PROSITE-ProRule" id="PRU00076"/>
    </source>
</evidence>
<dbReference type="FunFam" id="2.10.25.10:FF:000118">
    <property type="entry name" value="protein delta homolog 2"/>
    <property type="match status" value="1"/>
</dbReference>
<keyword evidence="10" id="KW-1185">Reference proteome</keyword>
<name>R7UPS1_CAPTE</name>
<dbReference type="Gene3D" id="2.10.25.10">
    <property type="entry name" value="Laminin"/>
    <property type="match status" value="3"/>
</dbReference>
<dbReference type="GO" id="GO:0005509">
    <property type="term" value="F:calcium ion binding"/>
    <property type="evidence" value="ECO:0007669"/>
    <property type="project" value="InterPro"/>
</dbReference>
<keyword evidence="1 6" id="KW-0245">EGF-like domain</keyword>
<feature type="disulfide bond" evidence="6">
    <location>
        <begin position="69"/>
        <end position="78"/>
    </location>
</feature>
<keyword evidence="5" id="KW-0325">Glycoprotein</keyword>
<dbReference type="PROSITE" id="PS50026">
    <property type="entry name" value="EGF_3"/>
    <property type="match status" value="3"/>
</dbReference>
<evidence type="ECO:0000313" key="10">
    <source>
        <dbReference type="Proteomes" id="UP000014760"/>
    </source>
</evidence>
<comment type="caution">
    <text evidence="6">Lacks conserved residue(s) required for the propagation of feature annotation.</text>
</comment>
<feature type="disulfide bond" evidence="6">
    <location>
        <begin position="26"/>
        <end position="35"/>
    </location>
</feature>
<dbReference type="EnsemblMetazoa" id="CapteT142135">
    <property type="protein sequence ID" value="CapteP142135"/>
    <property type="gene ID" value="CapteG142135"/>
</dbReference>
<proteinExistence type="predicted"/>
<keyword evidence="4 6" id="KW-1015">Disulfide bond</keyword>
<reference evidence="8 10" key="2">
    <citation type="journal article" date="2013" name="Nature">
        <title>Insights into bilaterian evolution from three spiralian genomes.</title>
        <authorList>
            <person name="Simakov O."/>
            <person name="Marletaz F."/>
            <person name="Cho S.J."/>
            <person name="Edsinger-Gonzales E."/>
            <person name="Havlak P."/>
            <person name="Hellsten U."/>
            <person name="Kuo D.H."/>
            <person name="Larsson T."/>
            <person name="Lv J."/>
            <person name="Arendt D."/>
            <person name="Savage R."/>
            <person name="Osoegawa K."/>
            <person name="de Jong P."/>
            <person name="Grimwood J."/>
            <person name="Chapman J.A."/>
            <person name="Shapiro H."/>
            <person name="Aerts A."/>
            <person name="Otillar R.P."/>
            <person name="Terry A.Y."/>
            <person name="Boore J.L."/>
            <person name="Grigoriev I.V."/>
            <person name="Lindberg D.R."/>
            <person name="Seaver E.C."/>
            <person name="Weisblat D.A."/>
            <person name="Putnam N.H."/>
            <person name="Rokhsar D.S."/>
        </authorList>
    </citation>
    <scope>NUCLEOTIDE SEQUENCE</scope>
    <source>
        <strain evidence="8 10">I ESC-2004</strain>
    </source>
</reference>
<sequence>VTACDCNPCMNDGVCQESGSSFVCSCPQLWTGALCETPSDVIVGICDSDPCLNGGTCVLLDIDNFFCNCLASYSGELCEFWVDPCQGQDCWGGAQCEPRGDGFECVCPDDFTGITCRLGWSPIDLVHV</sequence>
<dbReference type="SMART" id="SM00179">
    <property type="entry name" value="EGF_CA"/>
    <property type="match status" value="3"/>
</dbReference>
<dbReference type="SMART" id="SM00181">
    <property type="entry name" value="EGF"/>
    <property type="match status" value="3"/>
</dbReference>
<dbReference type="FunFam" id="2.10.25.10:FF:000321">
    <property type="entry name" value="Protein delta homolog 1"/>
    <property type="match status" value="1"/>
</dbReference>
<evidence type="ECO:0000256" key="5">
    <source>
        <dbReference type="ARBA" id="ARBA00023180"/>
    </source>
</evidence>
<dbReference type="PROSITE" id="PS00022">
    <property type="entry name" value="EGF_1"/>
    <property type="match status" value="3"/>
</dbReference>
<dbReference type="CDD" id="cd00054">
    <property type="entry name" value="EGF_CA"/>
    <property type="match status" value="1"/>
</dbReference>
<evidence type="ECO:0000256" key="2">
    <source>
        <dbReference type="ARBA" id="ARBA00022729"/>
    </source>
</evidence>
<accession>R7UPS1</accession>
<dbReference type="EMBL" id="AMQN01023122">
    <property type="status" value="NOT_ANNOTATED_CDS"/>
    <property type="molecule type" value="Genomic_DNA"/>
</dbReference>
<dbReference type="AlphaFoldDB" id="R7UPS1"/>
<protein>
    <recommendedName>
        <fullName evidence="7">EGF-like domain-containing protein</fullName>
    </recommendedName>
</protein>
<dbReference type="STRING" id="283909.R7UPS1"/>
<keyword evidence="3" id="KW-0677">Repeat</keyword>
<evidence type="ECO:0000256" key="1">
    <source>
        <dbReference type="ARBA" id="ARBA00022536"/>
    </source>
</evidence>
<dbReference type="InterPro" id="IPR001881">
    <property type="entry name" value="EGF-like_Ca-bd_dom"/>
</dbReference>
<dbReference type="OMA" id="GECINDV"/>